<feature type="transmembrane region" description="Helical" evidence="1">
    <location>
        <begin position="39"/>
        <end position="58"/>
    </location>
</feature>
<sequence>MNSAPQRWATPLPGAIALLGLGVVLAVAAAASYAEPPALVLLAVAALVVIASAVVALVRRPRLVLAPGPVLTVGTLRGRFSVTPEEIDSVEMLSTRRLAFRSRQLLIELDDGRLLVFGRWDLGAEPRHVAEQLVAAGLVLNDRTRDDGDIRDEDPPTD</sequence>
<name>A0ABP7NJQ8_9ACTN</name>
<evidence type="ECO:0000313" key="3">
    <source>
        <dbReference type="EMBL" id="GAA3948741.1"/>
    </source>
</evidence>
<protein>
    <recommendedName>
        <fullName evidence="2">Low molecular weight protein antigen 6 PH domain-containing protein</fullName>
    </recommendedName>
</protein>
<dbReference type="InterPro" id="IPR019692">
    <property type="entry name" value="CFP-6_PH"/>
</dbReference>
<proteinExistence type="predicted"/>
<reference evidence="4" key="1">
    <citation type="journal article" date="2019" name="Int. J. Syst. Evol. Microbiol.">
        <title>The Global Catalogue of Microorganisms (GCM) 10K type strain sequencing project: providing services to taxonomists for standard genome sequencing and annotation.</title>
        <authorList>
            <consortium name="The Broad Institute Genomics Platform"/>
            <consortium name="The Broad Institute Genome Sequencing Center for Infectious Disease"/>
            <person name="Wu L."/>
            <person name="Ma J."/>
        </authorList>
    </citation>
    <scope>NUCLEOTIDE SEQUENCE [LARGE SCALE GENOMIC DNA]</scope>
    <source>
        <strain evidence="4">JCM 16923</strain>
    </source>
</reference>
<keyword evidence="1" id="KW-0812">Transmembrane</keyword>
<evidence type="ECO:0000313" key="4">
    <source>
        <dbReference type="Proteomes" id="UP001418444"/>
    </source>
</evidence>
<dbReference type="EMBL" id="BAAAZW010000001">
    <property type="protein sequence ID" value="GAA3948741.1"/>
    <property type="molecule type" value="Genomic_DNA"/>
</dbReference>
<evidence type="ECO:0000256" key="1">
    <source>
        <dbReference type="SAM" id="Phobius"/>
    </source>
</evidence>
<evidence type="ECO:0000259" key="2">
    <source>
        <dbReference type="Pfam" id="PF10756"/>
    </source>
</evidence>
<gene>
    <name evidence="3" type="ORF">GCM10022231_02580</name>
</gene>
<accession>A0ABP7NJQ8</accession>
<dbReference type="RefSeq" id="WP_344779791.1">
    <property type="nucleotide sequence ID" value="NZ_BAAAZW010000001.1"/>
</dbReference>
<organism evidence="3 4">
    <name type="scientific">Gordonia caeni</name>
    <dbReference type="NCBI Taxonomy" id="1007097"/>
    <lineage>
        <taxon>Bacteria</taxon>
        <taxon>Bacillati</taxon>
        <taxon>Actinomycetota</taxon>
        <taxon>Actinomycetes</taxon>
        <taxon>Mycobacteriales</taxon>
        <taxon>Gordoniaceae</taxon>
        <taxon>Gordonia</taxon>
    </lineage>
</organism>
<comment type="caution">
    <text evidence="3">The sequence shown here is derived from an EMBL/GenBank/DDBJ whole genome shotgun (WGS) entry which is preliminary data.</text>
</comment>
<feature type="domain" description="Low molecular weight protein antigen 6 PH" evidence="2">
    <location>
        <begin position="60"/>
        <end position="137"/>
    </location>
</feature>
<dbReference type="Proteomes" id="UP001418444">
    <property type="component" value="Unassembled WGS sequence"/>
</dbReference>
<feature type="transmembrane region" description="Helical" evidence="1">
    <location>
        <begin position="12"/>
        <end position="33"/>
    </location>
</feature>
<keyword evidence="4" id="KW-1185">Reference proteome</keyword>
<keyword evidence="1" id="KW-1133">Transmembrane helix</keyword>
<dbReference type="Pfam" id="PF10756">
    <property type="entry name" value="bPH_6"/>
    <property type="match status" value="1"/>
</dbReference>
<keyword evidence="1" id="KW-0472">Membrane</keyword>